<protein>
    <submittedName>
        <fullName evidence="1">Uncharacterized protein</fullName>
    </submittedName>
</protein>
<name>A0A163BXU5_9FLAO</name>
<dbReference type="EMBL" id="LQRT01000002">
    <property type="protein sequence ID" value="KZS41882.1"/>
    <property type="molecule type" value="Genomic_DNA"/>
</dbReference>
<keyword evidence="2" id="KW-1185">Reference proteome</keyword>
<dbReference type="OrthoDB" id="894325at2"/>
<dbReference type="Proteomes" id="UP000076715">
    <property type="component" value="Unassembled WGS sequence"/>
</dbReference>
<organism evidence="1 2">
    <name type="scientific">Aquimarina aggregata</name>
    <dbReference type="NCBI Taxonomy" id="1642818"/>
    <lineage>
        <taxon>Bacteria</taxon>
        <taxon>Pseudomonadati</taxon>
        <taxon>Bacteroidota</taxon>
        <taxon>Flavobacteriia</taxon>
        <taxon>Flavobacteriales</taxon>
        <taxon>Flavobacteriaceae</taxon>
        <taxon>Aquimarina</taxon>
    </lineage>
</organism>
<reference evidence="1 2" key="1">
    <citation type="submission" date="2016-01" db="EMBL/GenBank/DDBJ databases">
        <title>The draft genome sequence of Aquimarina sp. RZW4-3-2.</title>
        <authorList>
            <person name="Wang Y."/>
        </authorList>
    </citation>
    <scope>NUCLEOTIDE SEQUENCE [LARGE SCALE GENOMIC DNA]</scope>
    <source>
        <strain evidence="1 2">RZW4-3-2</strain>
    </source>
</reference>
<gene>
    <name evidence="1" type="ORF">AWE51_00100</name>
</gene>
<dbReference type="AlphaFoldDB" id="A0A163BXU5"/>
<evidence type="ECO:0000313" key="1">
    <source>
        <dbReference type="EMBL" id="KZS41882.1"/>
    </source>
</evidence>
<accession>A0A163BXU5</accession>
<dbReference type="RefSeq" id="WP_066308630.1">
    <property type="nucleotide sequence ID" value="NZ_LQRT01000002.1"/>
</dbReference>
<evidence type="ECO:0000313" key="2">
    <source>
        <dbReference type="Proteomes" id="UP000076715"/>
    </source>
</evidence>
<comment type="caution">
    <text evidence="1">The sequence shown here is derived from an EMBL/GenBank/DDBJ whole genome shotgun (WGS) entry which is preliminary data.</text>
</comment>
<proteinExistence type="predicted"/>
<dbReference type="STRING" id="1642818.AWE51_00100"/>
<sequence length="84" mass="9646">MIANIDKTNSLTKCIVYFNDGNVHTFYSLDKKHKNSKQDKALGMRRLDKMLTGTFKAKFETAIIYDNELNGAELAKYKRGVRVN</sequence>